<keyword evidence="2" id="KW-0812">Transmembrane</keyword>
<feature type="transmembrane region" description="Helical" evidence="2">
    <location>
        <begin position="50"/>
        <end position="71"/>
    </location>
</feature>
<feature type="region of interest" description="Disordered" evidence="1">
    <location>
        <begin position="94"/>
        <end position="125"/>
    </location>
</feature>
<sequence>MMHYERSYATARAAFTVLETVGMLVAISGAVAVIIGLGQGSSKHWSNLQIILTVVPGVAAVLFGLISVAIVQASRAAVDTAEMTRELLHIARNEKPTIESPVHPPSQTVGDSSYPVENEPTRIGSCECRQRPDGMWLIIKGPGTGQVFESYEELRQFAVQNSN</sequence>
<accession>A0A926P613</accession>
<keyword evidence="2" id="KW-1133">Transmembrane helix</keyword>
<protein>
    <submittedName>
        <fullName evidence="3">Uncharacterized protein</fullName>
    </submittedName>
</protein>
<gene>
    <name evidence="3" type="ORF">HK439_21490</name>
</gene>
<evidence type="ECO:0000256" key="1">
    <source>
        <dbReference type="SAM" id="MobiDB-lite"/>
    </source>
</evidence>
<dbReference type="Proteomes" id="UP000598467">
    <property type="component" value="Unassembled WGS sequence"/>
</dbReference>
<reference evidence="3" key="1">
    <citation type="submission" date="2020-05" db="EMBL/GenBank/DDBJ databases">
        <title>Identification of trans-AT polyketide cluster in two marine bacteria, producers of a novel glutaramide-containing polyketide sesbanimide D and analogs.</title>
        <authorList>
            <person name="Kacar D."/>
            <person name="Rodriguez P."/>
            <person name="Canedo L."/>
            <person name="Gonzalez E."/>
            <person name="Galan B."/>
            <person name="De La Calle F."/>
            <person name="Garcia J.L."/>
        </authorList>
    </citation>
    <scope>NUCLEOTIDE SEQUENCE</scope>
    <source>
        <strain evidence="3">PHM038</strain>
    </source>
</reference>
<feature type="transmembrane region" description="Helical" evidence="2">
    <location>
        <begin position="12"/>
        <end position="38"/>
    </location>
</feature>
<dbReference type="EMBL" id="JABFCZ010000026">
    <property type="protein sequence ID" value="MBD1548846.1"/>
    <property type="molecule type" value="Genomic_DNA"/>
</dbReference>
<keyword evidence="2" id="KW-0472">Membrane</keyword>
<evidence type="ECO:0000256" key="2">
    <source>
        <dbReference type="SAM" id="Phobius"/>
    </source>
</evidence>
<evidence type="ECO:0000313" key="3">
    <source>
        <dbReference type="EMBL" id="MBD1548846.1"/>
    </source>
</evidence>
<dbReference type="AlphaFoldDB" id="A0A926P613"/>
<organism evidence="3 4">
    <name type="scientific">Roseibium aggregatum</name>
    <dbReference type="NCBI Taxonomy" id="187304"/>
    <lineage>
        <taxon>Bacteria</taxon>
        <taxon>Pseudomonadati</taxon>
        <taxon>Pseudomonadota</taxon>
        <taxon>Alphaproteobacteria</taxon>
        <taxon>Hyphomicrobiales</taxon>
        <taxon>Stappiaceae</taxon>
        <taxon>Roseibium</taxon>
    </lineage>
</organism>
<dbReference type="RefSeq" id="WP_190293527.1">
    <property type="nucleotide sequence ID" value="NZ_JABFCZ010000026.1"/>
</dbReference>
<proteinExistence type="predicted"/>
<name>A0A926P613_9HYPH</name>
<comment type="caution">
    <text evidence="3">The sequence shown here is derived from an EMBL/GenBank/DDBJ whole genome shotgun (WGS) entry which is preliminary data.</text>
</comment>
<evidence type="ECO:0000313" key="4">
    <source>
        <dbReference type="Proteomes" id="UP000598467"/>
    </source>
</evidence>